<dbReference type="GO" id="GO:0005634">
    <property type="term" value="C:nucleus"/>
    <property type="evidence" value="ECO:0007669"/>
    <property type="project" value="UniProtKB-SubCell"/>
</dbReference>
<feature type="region of interest" description="Disordered" evidence="4">
    <location>
        <begin position="386"/>
        <end position="406"/>
    </location>
</feature>
<feature type="compositionally biased region" description="Acidic residues" evidence="4">
    <location>
        <begin position="552"/>
        <end position="562"/>
    </location>
</feature>
<feature type="compositionally biased region" description="Basic and acidic residues" evidence="4">
    <location>
        <begin position="897"/>
        <end position="919"/>
    </location>
</feature>
<evidence type="ECO:0000256" key="1">
    <source>
        <dbReference type="ARBA" id="ARBA00004123"/>
    </source>
</evidence>
<comment type="subcellular location">
    <subcellularLocation>
        <location evidence="1 3">Nucleus</location>
    </subcellularLocation>
</comment>
<dbReference type="Pfam" id="PF10537">
    <property type="entry name" value="WAC_Acf1_DNA_bd"/>
    <property type="match status" value="1"/>
</dbReference>
<comment type="caution">
    <text evidence="6">The sequence shown here is derived from an EMBL/GenBank/DDBJ whole genome shotgun (WGS) entry which is preliminary data.</text>
</comment>
<dbReference type="PANTHER" id="PTHR32075:SF6">
    <property type="entry name" value="ISWI CHROMATIN-REMODELING COMPLEX SUBUNIT YPL216W-RELATED"/>
    <property type="match status" value="1"/>
</dbReference>
<dbReference type="OrthoDB" id="332390at2759"/>
<dbReference type="InterPro" id="IPR018501">
    <property type="entry name" value="DDT_dom"/>
</dbReference>
<dbReference type="GO" id="GO:0031509">
    <property type="term" value="P:subtelomeric heterochromatin formation"/>
    <property type="evidence" value="ECO:0007669"/>
    <property type="project" value="TreeGrafter"/>
</dbReference>
<dbReference type="AlphaFoldDB" id="A0A9W8G9S9"/>
<dbReference type="Pfam" id="PF15613">
    <property type="entry name" value="WSD"/>
    <property type="match status" value="1"/>
</dbReference>
<dbReference type="GO" id="GO:0000781">
    <property type="term" value="C:chromosome, telomeric region"/>
    <property type="evidence" value="ECO:0007669"/>
    <property type="project" value="GOC"/>
</dbReference>
<feature type="compositionally biased region" description="Basic and acidic residues" evidence="4">
    <location>
        <begin position="578"/>
        <end position="594"/>
    </location>
</feature>
<dbReference type="InterPro" id="IPR028941">
    <property type="entry name" value="WHIM2_dom"/>
</dbReference>
<dbReference type="GO" id="GO:0000785">
    <property type="term" value="C:chromatin"/>
    <property type="evidence" value="ECO:0007669"/>
    <property type="project" value="UniProtKB-ARBA"/>
</dbReference>
<evidence type="ECO:0000313" key="7">
    <source>
        <dbReference type="Proteomes" id="UP001151518"/>
    </source>
</evidence>
<sequence>MPLLNGQPVELVSQTDNASNSRTQAWEIRFTGEIFTDYDKYLDRMAQYRKPVWTCKESGQSNLTYEQAMLSERALQHRATGIGFSDMLICEMLTFLSQSSLPIAQAIDALYYRFQLDFFIGEHIDVKYPGTDGAMYECLVVGVHPLPQPPVLGTFAADGSAVITKHEVQTPTQVAIERLGDGADRIVAYEQRKARMYSVRLYDVDGNPIEDSDITIPATELSRSRNVFTKVALRQFLDEHMRREARPGSPWIVLPQWRDRFRIPYMFGGEACMMRPSKPATRRLSSAFSGNRDFEAAKSKQQLLSPWTESPYDNAGIYPADSDLLFFQETKKSHRNVASDPYADERDPTLKPIKKFPADDLEFVNYQHVKWNEGIVWALRRKQQKLSGAATNPEQSKKTNGKSNGRSNRQITEFFAVSSAKDQEANEVSQQEEQTEGQKEEEEEEEALQNRWPVPLCAWQIPAFLVSRTLSAYMFVSIFSASIKLNTYSLDFFESALVHGLPSTSSSDKQSGYVCSVYRDTVIALLNSIIEDRQNNMLPNNVSSRIESMVEYQDENASEPEDEAKAKAATNEMSVDNDNTRAESKMHVGAKTDAELPPTAPRLGSNDKAAKSQSAALLPRKNHRSLKARIGRSRLQQSMSITNEPDALSSYSSVSSNSEDESEASTATTGTSSRTTRKQRNGRHSLKKTAAVALARGKGRKLRSRESAASSRAATPAVTDDESATESNITSADEGDSVDRKALQDHDESNLSSLCSHDLLRQISRMWAKNGIDSSREGWVWRLVGWINEACYDYNELTPIYDLLWNNMEMKLTNLEETLWNGIDLEQRLIILELLIAECANNQSVREYIDQCAEATAELKRERVELRRELKRTSETLAELDKEEAQENGDNVAFSREQGRKEKEQGVQRQKERRKLGESERQLNRRLDYLEREIRRNNVSRLTPLGSDRYFNKYYFIDGIGGSMIAGGSGRIFVQPASTQEQAAALYGQPRIVFDSWALEMPALWNASLEFRGREKELLSLSFPSEQDRKPNNAMVELCRQGELWGYYATTSQIDELKRWLDARGKREAALIAELDLLQITIAGSIRKRCHTLERSFNARVRAREHICEQISACLDDVPAESSLDKKTSRDEILAKLHDELSQMDRTPVAPALLPPSMLIEQQQQRPGNVAKDGDIDDSSVLTPVHVQNGIDSSNLNSSRASSVEPASSIDLFAQQASLLASSKRQNALKPMRGRRPKNRNSNRFRTFIDDFVDYENTLLS</sequence>
<feature type="compositionally biased region" description="Low complexity" evidence="4">
    <location>
        <begin position="664"/>
        <end position="674"/>
    </location>
</feature>
<feature type="region of interest" description="Disordered" evidence="4">
    <location>
        <begin position="420"/>
        <end position="447"/>
    </location>
</feature>
<feature type="compositionally biased region" description="Acidic residues" evidence="4">
    <location>
        <begin position="433"/>
        <end position="447"/>
    </location>
</feature>
<dbReference type="PANTHER" id="PTHR32075">
    <property type="entry name" value="ISWI CHROMATIN-REMODELING COMPLEX SUBUNIT YPL216W-RELATED"/>
    <property type="match status" value="1"/>
</dbReference>
<evidence type="ECO:0000256" key="4">
    <source>
        <dbReference type="SAM" id="MobiDB-lite"/>
    </source>
</evidence>
<evidence type="ECO:0000259" key="5">
    <source>
        <dbReference type="PROSITE" id="PS51136"/>
    </source>
</evidence>
<feature type="region of interest" description="Disordered" evidence="4">
    <location>
        <begin position="550"/>
        <end position="745"/>
    </location>
</feature>
<evidence type="ECO:0000256" key="3">
    <source>
        <dbReference type="PROSITE-ProRule" id="PRU00475"/>
    </source>
</evidence>
<gene>
    <name evidence="6" type="ORF">GGI25_001976</name>
</gene>
<proteinExistence type="predicted"/>
<organism evidence="6 7">
    <name type="scientific">Coemansia spiralis</name>
    <dbReference type="NCBI Taxonomy" id="417178"/>
    <lineage>
        <taxon>Eukaryota</taxon>
        <taxon>Fungi</taxon>
        <taxon>Fungi incertae sedis</taxon>
        <taxon>Zoopagomycota</taxon>
        <taxon>Kickxellomycotina</taxon>
        <taxon>Kickxellomycetes</taxon>
        <taxon>Kickxellales</taxon>
        <taxon>Kickxellaceae</taxon>
        <taxon>Coemansia</taxon>
    </lineage>
</organism>
<dbReference type="EMBL" id="JANBTW010000016">
    <property type="protein sequence ID" value="KAJ2678987.1"/>
    <property type="molecule type" value="Genomic_DNA"/>
</dbReference>
<feature type="compositionally biased region" description="Basic residues" evidence="4">
    <location>
        <begin position="675"/>
        <end position="687"/>
    </location>
</feature>
<evidence type="ECO:0000313" key="6">
    <source>
        <dbReference type="EMBL" id="KAJ2678987.1"/>
    </source>
</evidence>
<feature type="domain" description="WAC" evidence="5">
    <location>
        <begin position="23"/>
        <end position="131"/>
    </location>
</feature>
<dbReference type="Proteomes" id="UP001151518">
    <property type="component" value="Unassembled WGS sequence"/>
</dbReference>
<dbReference type="InterPro" id="IPR013136">
    <property type="entry name" value="WSTF_Acf1_Cbp146"/>
</dbReference>
<feature type="compositionally biased region" description="Low complexity" evidence="4">
    <location>
        <begin position="647"/>
        <end position="657"/>
    </location>
</feature>
<keyword evidence="2 3" id="KW-0539">Nucleus</keyword>
<feature type="region of interest" description="Disordered" evidence="4">
    <location>
        <begin position="881"/>
        <end position="919"/>
    </location>
</feature>
<feature type="compositionally biased region" description="Basic residues" evidence="4">
    <location>
        <begin position="620"/>
        <end position="632"/>
    </location>
</feature>
<evidence type="ECO:0000256" key="2">
    <source>
        <dbReference type="ARBA" id="ARBA00023242"/>
    </source>
</evidence>
<name>A0A9W8G9S9_9FUNG</name>
<feature type="compositionally biased region" description="Polar residues" evidence="4">
    <location>
        <begin position="634"/>
        <end position="643"/>
    </location>
</feature>
<dbReference type="PROSITE" id="PS51136">
    <property type="entry name" value="WAC"/>
    <property type="match status" value="1"/>
</dbReference>
<accession>A0A9W8G9S9</accession>
<dbReference type="Pfam" id="PF02791">
    <property type="entry name" value="DDT"/>
    <property type="match status" value="1"/>
</dbReference>
<reference evidence="6" key="1">
    <citation type="submission" date="2022-07" db="EMBL/GenBank/DDBJ databases">
        <title>Phylogenomic reconstructions and comparative analyses of Kickxellomycotina fungi.</title>
        <authorList>
            <person name="Reynolds N.K."/>
            <person name="Stajich J.E."/>
            <person name="Barry K."/>
            <person name="Grigoriev I.V."/>
            <person name="Crous P."/>
            <person name="Smith M.E."/>
        </authorList>
    </citation>
    <scope>NUCLEOTIDE SEQUENCE</scope>
    <source>
        <strain evidence="6">NRRL 3115</strain>
    </source>
</reference>
<protein>
    <recommendedName>
        <fullName evidence="5">WAC domain-containing protein</fullName>
    </recommendedName>
</protein>